<keyword evidence="3" id="KW-1185">Reference proteome</keyword>
<comment type="caution">
    <text evidence="2">The sequence shown here is derived from an EMBL/GenBank/DDBJ whole genome shotgun (WGS) entry which is preliminary data.</text>
</comment>
<dbReference type="Gene3D" id="3.40.630.30">
    <property type="match status" value="1"/>
</dbReference>
<evidence type="ECO:0000313" key="2">
    <source>
        <dbReference type="EMBL" id="MBB4148173.1"/>
    </source>
</evidence>
<reference evidence="2 3" key="1">
    <citation type="submission" date="2020-08" db="EMBL/GenBank/DDBJ databases">
        <title>Genomic Encyclopedia of Type Strains, Phase IV (KMG-IV): sequencing the most valuable type-strain genomes for metagenomic binning, comparative biology and taxonomic classification.</title>
        <authorList>
            <person name="Goeker M."/>
        </authorList>
    </citation>
    <scope>NUCLEOTIDE SEQUENCE [LARGE SCALE GENOMIC DNA]</scope>
    <source>
        <strain evidence="2 3">DSM 19371</strain>
    </source>
</reference>
<evidence type="ECO:0000259" key="1">
    <source>
        <dbReference type="Pfam" id="PF13480"/>
    </source>
</evidence>
<dbReference type="EMBL" id="JACIEU010000007">
    <property type="protein sequence ID" value="MBB4148173.1"/>
    <property type="molecule type" value="Genomic_DNA"/>
</dbReference>
<keyword evidence="2" id="KW-0808">Transferase</keyword>
<dbReference type="InterPro" id="IPR016181">
    <property type="entry name" value="Acyl_CoA_acyltransferase"/>
</dbReference>
<dbReference type="Proteomes" id="UP000590524">
    <property type="component" value="Unassembled WGS sequence"/>
</dbReference>
<dbReference type="GO" id="GO:0016740">
    <property type="term" value="F:transferase activity"/>
    <property type="evidence" value="ECO:0007669"/>
    <property type="project" value="UniProtKB-KW"/>
</dbReference>
<name>A0A7W6LPN2_9SPHN</name>
<proteinExistence type="predicted"/>
<evidence type="ECO:0000313" key="3">
    <source>
        <dbReference type="Proteomes" id="UP000590524"/>
    </source>
</evidence>
<dbReference type="RefSeq" id="WP_188081953.1">
    <property type="nucleotide sequence ID" value="NZ_JACIEU010000007.1"/>
</dbReference>
<dbReference type="InterPro" id="IPR038740">
    <property type="entry name" value="BioF2-like_GNAT_dom"/>
</dbReference>
<gene>
    <name evidence="2" type="ORF">GGQ90_001952</name>
</gene>
<organism evidence="2 3">
    <name type="scientific">Sphingobium scionense</name>
    <dbReference type="NCBI Taxonomy" id="1404341"/>
    <lineage>
        <taxon>Bacteria</taxon>
        <taxon>Pseudomonadati</taxon>
        <taxon>Pseudomonadota</taxon>
        <taxon>Alphaproteobacteria</taxon>
        <taxon>Sphingomonadales</taxon>
        <taxon>Sphingomonadaceae</taxon>
        <taxon>Sphingobium</taxon>
    </lineage>
</organism>
<dbReference type="AlphaFoldDB" id="A0A7W6LPN2"/>
<protein>
    <submittedName>
        <fullName evidence="2">CelD/BcsL family acetyltransferase involved in cellulose biosynthesis</fullName>
    </submittedName>
</protein>
<sequence length="375" mass="41290">MVLHGVSDFDAACAQAGALRVEPLCLADALGSTALARAWDRLEARADWPTQTRLFAATLNDLIAAGASRIMTVWAGGDLVALLPLCRYKGYLARWRMIGARETYEPGDMLCNGTAAADALAKAIARLPHPLLLDRISAGSPLIPALVRAVRRRGRLVVRPAMACPHIALDEGWRDPESCFNAGRRSDFRRARRKAEGCGHLQCETLAPDAGNFDALFDEAVAVEALGWKSEAGTAIATDPRQAAIFRAFFRAVAQRGDLRISFLRIDGRAIAMQMAVLWNGRYWLFKIGHDAAFNACSPGGLLMLHAIGWAAQARLHSFEFLGVAEPWICKLWTQAQHDCVQLRTYPYTLRGAVAFAADGAAWSRQRLRQRLWRR</sequence>
<accession>A0A7W6LPN2</accession>
<feature type="domain" description="BioF2-like acetyltransferase" evidence="1">
    <location>
        <begin position="184"/>
        <end position="328"/>
    </location>
</feature>
<dbReference type="SUPFAM" id="SSF55729">
    <property type="entry name" value="Acyl-CoA N-acyltransferases (Nat)"/>
    <property type="match status" value="1"/>
</dbReference>
<dbReference type="Pfam" id="PF13480">
    <property type="entry name" value="Acetyltransf_6"/>
    <property type="match status" value="1"/>
</dbReference>